<proteinExistence type="predicted"/>
<name>A0A0A9F1K9_ARUDO</name>
<accession>A0A0A9F1K9</accession>
<sequence>MSRALQCYHLRWMPNRRFSFKTWNWYWSQFRR</sequence>
<reference evidence="1" key="1">
    <citation type="submission" date="2014-09" db="EMBL/GenBank/DDBJ databases">
        <authorList>
            <person name="Magalhaes I.L.F."/>
            <person name="Oliveira U."/>
            <person name="Santos F.R."/>
            <person name="Vidigal T.H.D.A."/>
            <person name="Brescovit A.D."/>
            <person name="Santos A.J."/>
        </authorList>
    </citation>
    <scope>NUCLEOTIDE SEQUENCE</scope>
    <source>
        <tissue evidence="1">Shoot tissue taken approximately 20 cm above the soil surface</tissue>
    </source>
</reference>
<dbReference type="EMBL" id="GBRH01190966">
    <property type="protein sequence ID" value="JAE06930.1"/>
    <property type="molecule type" value="Transcribed_RNA"/>
</dbReference>
<dbReference type="AlphaFoldDB" id="A0A0A9F1K9"/>
<reference evidence="1" key="2">
    <citation type="journal article" date="2015" name="Data Brief">
        <title>Shoot transcriptome of the giant reed, Arundo donax.</title>
        <authorList>
            <person name="Barrero R.A."/>
            <person name="Guerrero F.D."/>
            <person name="Moolhuijzen P."/>
            <person name="Goolsby J.A."/>
            <person name="Tidwell J."/>
            <person name="Bellgard S.E."/>
            <person name="Bellgard M.I."/>
        </authorList>
    </citation>
    <scope>NUCLEOTIDE SEQUENCE</scope>
    <source>
        <tissue evidence="1">Shoot tissue taken approximately 20 cm above the soil surface</tissue>
    </source>
</reference>
<organism evidence="1">
    <name type="scientific">Arundo donax</name>
    <name type="common">Giant reed</name>
    <name type="synonym">Donax arundinaceus</name>
    <dbReference type="NCBI Taxonomy" id="35708"/>
    <lineage>
        <taxon>Eukaryota</taxon>
        <taxon>Viridiplantae</taxon>
        <taxon>Streptophyta</taxon>
        <taxon>Embryophyta</taxon>
        <taxon>Tracheophyta</taxon>
        <taxon>Spermatophyta</taxon>
        <taxon>Magnoliopsida</taxon>
        <taxon>Liliopsida</taxon>
        <taxon>Poales</taxon>
        <taxon>Poaceae</taxon>
        <taxon>PACMAD clade</taxon>
        <taxon>Arundinoideae</taxon>
        <taxon>Arundineae</taxon>
        <taxon>Arundo</taxon>
    </lineage>
</organism>
<protein>
    <submittedName>
        <fullName evidence="1">Uncharacterized protein</fullName>
    </submittedName>
</protein>
<evidence type="ECO:0000313" key="1">
    <source>
        <dbReference type="EMBL" id="JAE06930.1"/>
    </source>
</evidence>